<dbReference type="RefSeq" id="XP_024350005.1">
    <property type="nucleotide sequence ID" value="XM_024495607.1"/>
</dbReference>
<sequence length="90" mass="9794">MRLRPLLLSPLILPEEKPALQINLPFKLGSAGLNNPRVTDWAYQKRTAASTATDFNGRHLGGTIPPPASLDVFDKFGCCAASRPTAEFFP</sequence>
<dbReference type="KEGG" id="egl:EGR_06358"/>
<dbReference type="AlphaFoldDB" id="W6UYZ7"/>
<dbReference type="GeneID" id="36342073"/>
<reference evidence="1 2" key="1">
    <citation type="journal article" date="2013" name="Nat. Genet.">
        <title>The genome of the hydatid tapeworm Echinococcus granulosus.</title>
        <authorList>
            <person name="Zheng H."/>
            <person name="Zhang W."/>
            <person name="Zhang L."/>
            <person name="Zhang Z."/>
            <person name="Li J."/>
            <person name="Lu G."/>
            <person name="Zhu Y."/>
            <person name="Wang Y."/>
            <person name="Huang Y."/>
            <person name="Liu J."/>
            <person name="Kang H."/>
            <person name="Chen J."/>
            <person name="Wang L."/>
            <person name="Chen A."/>
            <person name="Yu S."/>
            <person name="Gao Z."/>
            <person name="Jin L."/>
            <person name="Gu W."/>
            <person name="Wang Z."/>
            <person name="Zhao L."/>
            <person name="Shi B."/>
            <person name="Wen H."/>
            <person name="Lin R."/>
            <person name="Jones M.K."/>
            <person name="Brejova B."/>
            <person name="Vinar T."/>
            <person name="Zhao G."/>
            <person name="McManus D.P."/>
            <person name="Chen Z."/>
            <person name="Zhou Y."/>
            <person name="Wang S."/>
        </authorList>
    </citation>
    <scope>NUCLEOTIDE SEQUENCE [LARGE SCALE GENOMIC DNA]</scope>
</reference>
<accession>W6UYZ7</accession>
<dbReference type="CTD" id="36342073"/>
<gene>
    <name evidence="1" type="ORF">EGR_06358</name>
</gene>
<comment type="caution">
    <text evidence="1">The sequence shown here is derived from an EMBL/GenBank/DDBJ whole genome shotgun (WGS) entry which is preliminary data.</text>
</comment>
<evidence type="ECO:0000313" key="2">
    <source>
        <dbReference type="Proteomes" id="UP000019149"/>
    </source>
</evidence>
<protein>
    <submittedName>
        <fullName evidence="1">Uncharacterized protein</fullName>
    </submittedName>
</protein>
<dbReference type="EMBL" id="APAU02000055">
    <property type="protein sequence ID" value="EUB58809.1"/>
    <property type="molecule type" value="Genomic_DNA"/>
</dbReference>
<keyword evidence="2" id="KW-1185">Reference proteome</keyword>
<dbReference type="Proteomes" id="UP000019149">
    <property type="component" value="Unassembled WGS sequence"/>
</dbReference>
<evidence type="ECO:0000313" key="1">
    <source>
        <dbReference type="EMBL" id="EUB58809.1"/>
    </source>
</evidence>
<organism evidence="1 2">
    <name type="scientific">Echinococcus granulosus</name>
    <name type="common">Hydatid tapeworm</name>
    <dbReference type="NCBI Taxonomy" id="6210"/>
    <lineage>
        <taxon>Eukaryota</taxon>
        <taxon>Metazoa</taxon>
        <taxon>Spiralia</taxon>
        <taxon>Lophotrochozoa</taxon>
        <taxon>Platyhelminthes</taxon>
        <taxon>Cestoda</taxon>
        <taxon>Eucestoda</taxon>
        <taxon>Cyclophyllidea</taxon>
        <taxon>Taeniidae</taxon>
        <taxon>Echinococcus</taxon>
        <taxon>Echinococcus granulosus group</taxon>
    </lineage>
</organism>
<name>W6UYZ7_ECHGR</name>
<proteinExistence type="predicted"/>